<feature type="transmembrane region" description="Helical" evidence="1">
    <location>
        <begin position="37"/>
        <end position="57"/>
    </location>
</feature>
<evidence type="ECO:0000313" key="3">
    <source>
        <dbReference type="EMBL" id="TWH67607.1"/>
    </source>
</evidence>
<comment type="caution">
    <text evidence="3">The sequence shown here is derived from an EMBL/GenBank/DDBJ whole genome shotgun (WGS) entry which is preliminary data.</text>
</comment>
<evidence type="ECO:0000313" key="4">
    <source>
        <dbReference type="Proteomes" id="UP000319825"/>
    </source>
</evidence>
<gene>
    <name evidence="3" type="ORF">JD77_02587</name>
</gene>
<proteinExistence type="predicted"/>
<feature type="transmembrane region" description="Helical" evidence="1">
    <location>
        <begin position="202"/>
        <end position="220"/>
    </location>
</feature>
<dbReference type="GO" id="GO:0080120">
    <property type="term" value="P:CAAX-box protein maturation"/>
    <property type="evidence" value="ECO:0007669"/>
    <property type="project" value="UniProtKB-ARBA"/>
</dbReference>
<evidence type="ECO:0000256" key="1">
    <source>
        <dbReference type="SAM" id="Phobius"/>
    </source>
</evidence>
<accession>A0A562I9B4</accession>
<feature type="domain" description="CAAX prenyl protease 2/Lysostaphin resistance protein A-like" evidence="2">
    <location>
        <begin position="93"/>
        <end position="191"/>
    </location>
</feature>
<name>A0A562I9B4_MICOL</name>
<dbReference type="Proteomes" id="UP000319825">
    <property type="component" value="Unassembled WGS sequence"/>
</dbReference>
<keyword evidence="1" id="KW-1133">Transmembrane helix</keyword>
<evidence type="ECO:0000259" key="2">
    <source>
        <dbReference type="Pfam" id="PF02517"/>
    </source>
</evidence>
<protein>
    <recommendedName>
        <fullName evidence="2">CAAX prenyl protease 2/Lysostaphin resistance protein A-like domain-containing protein</fullName>
    </recommendedName>
</protein>
<keyword evidence="1" id="KW-0812">Transmembrane</keyword>
<keyword evidence="1" id="KW-0472">Membrane</keyword>
<dbReference type="AlphaFoldDB" id="A0A562I9B4"/>
<keyword evidence="4" id="KW-1185">Reference proteome</keyword>
<reference evidence="3 4" key="1">
    <citation type="submission" date="2019-07" db="EMBL/GenBank/DDBJ databases">
        <title>R&amp;d 2014.</title>
        <authorList>
            <person name="Klenk H.-P."/>
        </authorList>
    </citation>
    <scope>NUCLEOTIDE SEQUENCE [LARGE SCALE GENOMIC DNA]</scope>
    <source>
        <strain evidence="3 4">DSM 43868</strain>
    </source>
</reference>
<sequence>MVVAAELTLAWHVVLFALAELVGGLSASWFPDLGSALVNVGAAAATLAFAASMGWWRDAALGWPRPNRSWWYCLPVVAVTVSYATPGLTGPTNAFISTAVTMLAVGVAEESLSRGINQHVLASLGATRAAVWVGVLFGLGHALSGLWFERPWDDTVAQVISTTAYGFGLAALRWHLGTIWPLVVLHASDNLVQLRSPGAAPLWWQAAVALFFVGYGWWLIRRLPRRPADPVPSDDDSR</sequence>
<feature type="transmembrane region" description="Helical" evidence="1">
    <location>
        <begin position="69"/>
        <end position="86"/>
    </location>
</feature>
<dbReference type="GO" id="GO:0004175">
    <property type="term" value="F:endopeptidase activity"/>
    <property type="evidence" value="ECO:0007669"/>
    <property type="project" value="UniProtKB-ARBA"/>
</dbReference>
<dbReference type="EMBL" id="VLKE01000001">
    <property type="protein sequence ID" value="TWH67607.1"/>
    <property type="molecule type" value="Genomic_DNA"/>
</dbReference>
<dbReference type="InterPro" id="IPR003675">
    <property type="entry name" value="Rce1/LyrA-like_dom"/>
</dbReference>
<organism evidence="3 4">
    <name type="scientific">Micromonospora olivasterospora</name>
    <dbReference type="NCBI Taxonomy" id="1880"/>
    <lineage>
        <taxon>Bacteria</taxon>
        <taxon>Bacillati</taxon>
        <taxon>Actinomycetota</taxon>
        <taxon>Actinomycetes</taxon>
        <taxon>Micromonosporales</taxon>
        <taxon>Micromonosporaceae</taxon>
        <taxon>Micromonospora</taxon>
    </lineage>
</organism>
<feature type="transmembrane region" description="Helical" evidence="1">
    <location>
        <begin position="129"/>
        <end position="148"/>
    </location>
</feature>
<dbReference type="Pfam" id="PF02517">
    <property type="entry name" value="Rce1-like"/>
    <property type="match status" value="1"/>
</dbReference>